<dbReference type="RefSeq" id="WP_322936501.1">
    <property type="nucleotide sequence ID" value="NZ_CP141059.1"/>
</dbReference>
<dbReference type="InterPro" id="IPR002470">
    <property type="entry name" value="Peptidase_S9A"/>
</dbReference>
<keyword evidence="2" id="KW-0645">Protease</keyword>
<dbReference type="EMBL" id="CP141059">
    <property type="protein sequence ID" value="WQQ24929.1"/>
    <property type="molecule type" value="Genomic_DNA"/>
</dbReference>
<dbReference type="PRINTS" id="PR00862">
    <property type="entry name" value="PROLIGOPTASE"/>
</dbReference>
<dbReference type="InterPro" id="IPR029058">
    <property type="entry name" value="AB_hydrolase_fold"/>
</dbReference>
<organism evidence="8 9">
    <name type="scientific">Nocardioides bizhenqiangii</name>
    <dbReference type="NCBI Taxonomy" id="3095076"/>
    <lineage>
        <taxon>Bacteria</taxon>
        <taxon>Bacillati</taxon>
        <taxon>Actinomycetota</taxon>
        <taxon>Actinomycetes</taxon>
        <taxon>Propionibacteriales</taxon>
        <taxon>Nocardioidaceae</taxon>
        <taxon>Nocardioides</taxon>
    </lineage>
</organism>
<evidence type="ECO:0000259" key="7">
    <source>
        <dbReference type="Pfam" id="PF02897"/>
    </source>
</evidence>
<reference evidence="9" key="1">
    <citation type="submission" date="2023-12" db="EMBL/GenBank/DDBJ databases">
        <title>Novel species in genus Nocardioides.</title>
        <authorList>
            <person name="Zhou H."/>
        </authorList>
    </citation>
    <scope>NUCLEOTIDE SEQUENCE [LARGE SCALE GENOMIC DNA]</scope>
    <source>
        <strain evidence="9">HM61</strain>
    </source>
</reference>
<keyword evidence="9" id="KW-1185">Reference proteome</keyword>
<dbReference type="PANTHER" id="PTHR11757">
    <property type="entry name" value="PROTEASE FAMILY S9A OLIGOPEPTIDASE"/>
    <property type="match status" value="1"/>
</dbReference>
<name>A0ABZ0ZMB7_9ACTN</name>
<dbReference type="Pfam" id="PF02897">
    <property type="entry name" value="Peptidase_S9_N"/>
    <property type="match status" value="1"/>
</dbReference>
<dbReference type="Proteomes" id="UP001327225">
    <property type="component" value="Chromosome"/>
</dbReference>
<evidence type="ECO:0000313" key="9">
    <source>
        <dbReference type="Proteomes" id="UP001327225"/>
    </source>
</evidence>
<evidence type="ECO:0000256" key="4">
    <source>
        <dbReference type="ARBA" id="ARBA00022825"/>
    </source>
</evidence>
<feature type="region of interest" description="Disordered" evidence="5">
    <location>
        <begin position="1"/>
        <end position="28"/>
    </location>
</feature>
<evidence type="ECO:0000313" key="8">
    <source>
        <dbReference type="EMBL" id="WQQ24929.1"/>
    </source>
</evidence>
<keyword evidence="3" id="KW-0378">Hydrolase</keyword>
<dbReference type="InterPro" id="IPR023302">
    <property type="entry name" value="Pept_S9A_N"/>
</dbReference>
<dbReference type="SUPFAM" id="SSF50993">
    <property type="entry name" value="Peptidase/esterase 'gauge' domain"/>
    <property type="match status" value="1"/>
</dbReference>
<comment type="similarity">
    <text evidence="1">Belongs to the peptidase S9A family.</text>
</comment>
<dbReference type="Gene3D" id="2.130.10.120">
    <property type="entry name" value="Prolyl oligopeptidase, N-terminal domain"/>
    <property type="match status" value="1"/>
</dbReference>
<evidence type="ECO:0000256" key="1">
    <source>
        <dbReference type="ARBA" id="ARBA00005228"/>
    </source>
</evidence>
<feature type="domain" description="Peptidase S9A N-terminal" evidence="7">
    <location>
        <begin position="15"/>
        <end position="434"/>
    </location>
</feature>
<dbReference type="InterPro" id="IPR051543">
    <property type="entry name" value="Serine_Peptidase_S9A"/>
</dbReference>
<sequence>MSALPTDSSAPIAARRPVTATHHGRSRTDDYEWLRAKDDPEVIAYLEAENEHTRTRTAHLAGLRQQIFDEIKSRTLETDLSVPTRVRGYWYYGRSFEGRQYGASCRVPVVDPASWAPPRPAEAARPDEPALPGEQLLLDLDALAEGHEFFSLGGSSISPDDRLLAYSTDVVGDERYTVRVKDLASGDLLEDQLTGVLGGVTWGATPDHFYYSTVDETWRADKVWRHRLGTDQAADDLVFHEPDGRFWVGVGRTRSRRYVVVATSAKNTSEYHVLDAADPTAEPWCFAEREEGVEYALEHAVIAGEDTFLVLHNATGPEFELATAPPRPTSRSEWVPLLAHDLEVRLEDVDAYAGHLVVQQRSGGLPRVRILDLGPDGIADDWLVEFPGELATSGAGSNPSFEQPTVRVGMTSMVQPASVYDLDVRTRERTLLKQAPVLGGYQPADYEEHRLWATAPDGAQVPISLVVRSDARGAGSSGGTAPVPLLLYGYGAYEASIDPYFSVARLSLLDRGAGFAIAHVRGGGELGRHWYDDGKLERKQHTFDDFVACARHLVATGWTTPDVLVAEGASAGGLLMGAIANQAPEAFGGIVAGVPFVDTLTSMLDSSLPLTVTEYDEWGNPEADPVAYDLIASYSPYDNVADLPYPPILAETSLNDTRVLYVEPAKWMARLRATAPDADVLLRTEMAAGHGGVSGRYRAWHDRAFTLAWILDRMGISGVGTPPSPQG</sequence>
<dbReference type="Gene3D" id="3.40.50.1820">
    <property type="entry name" value="alpha/beta hydrolase"/>
    <property type="match status" value="1"/>
</dbReference>
<dbReference type="InterPro" id="IPR001375">
    <property type="entry name" value="Peptidase_S9_cat"/>
</dbReference>
<proteinExistence type="inferred from homology"/>
<keyword evidence="4" id="KW-0720">Serine protease</keyword>
<dbReference type="PANTHER" id="PTHR11757:SF19">
    <property type="entry name" value="PROLYL ENDOPEPTIDASE-LIKE"/>
    <property type="match status" value="1"/>
</dbReference>
<gene>
    <name evidence="8" type="ORF">SHK19_13240</name>
</gene>
<dbReference type="SUPFAM" id="SSF53474">
    <property type="entry name" value="alpha/beta-Hydrolases"/>
    <property type="match status" value="1"/>
</dbReference>
<dbReference type="Pfam" id="PF00326">
    <property type="entry name" value="Peptidase_S9"/>
    <property type="match status" value="1"/>
</dbReference>
<accession>A0ABZ0ZMB7</accession>
<evidence type="ECO:0000256" key="2">
    <source>
        <dbReference type="ARBA" id="ARBA00022670"/>
    </source>
</evidence>
<evidence type="ECO:0000259" key="6">
    <source>
        <dbReference type="Pfam" id="PF00326"/>
    </source>
</evidence>
<evidence type="ECO:0000256" key="3">
    <source>
        <dbReference type="ARBA" id="ARBA00022801"/>
    </source>
</evidence>
<protein>
    <submittedName>
        <fullName evidence="8">S9 family peptidase</fullName>
    </submittedName>
</protein>
<feature type="domain" description="Peptidase S9 prolyl oligopeptidase catalytic" evidence="6">
    <location>
        <begin position="500"/>
        <end position="715"/>
    </location>
</feature>
<evidence type="ECO:0000256" key="5">
    <source>
        <dbReference type="SAM" id="MobiDB-lite"/>
    </source>
</evidence>